<accession>M4CPF1</accession>
<proteinExistence type="predicted"/>
<dbReference type="OMA" id="WYRRSAP"/>
<keyword evidence="1" id="KW-1133">Transmembrane helix</keyword>
<keyword evidence="1" id="KW-0812">Transmembrane</keyword>
<evidence type="ECO:0000256" key="1">
    <source>
        <dbReference type="SAM" id="Phobius"/>
    </source>
</evidence>
<dbReference type="Proteomes" id="UP000011750">
    <property type="component" value="Chromosome A03"/>
</dbReference>
<evidence type="ECO:0000313" key="3">
    <source>
        <dbReference type="Proteomes" id="UP000011750"/>
    </source>
</evidence>
<reference evidence="2 3" key="2">
    <citation type="journal article" date="2018" name="Hortic Res">
        <title>Improved Brassica rapa reference genome by single-molecule sequencing and chromosome conformation capture technologies.</title>
        <authorList>
            <person name="Zhang L."/>
            <person name="Cai X."/>
            <person name="Wu J."/>
            <person name="Liu M."/>
            <person name="Grob S."/>
            <person name="Cheng F."/>
            <person name="Liang J."/>
            <person name="Cai C."/>
            <person name="Liu Z."/>
            <person name="Liu B."/>
            <person name="Wang F."/>
            <person name="Li S."/>
            <person name="Liu F."/>
            <person name="Li X."/>
            <person name="Cheng L."/>
            <person name="Yang W."/>
            <person name="Li M.H."/>
            <person name="Grossniklaus U."/>
            <person name="Zheng H."/>
            <person name="Wang X."/>
        </authorList>
    </citation>
    <scope>NUCLEOTIDE SEQUENCE [LARGE SCALE GENOMIC DNA]</scope>
    <source>
        <strain evidence="2 3">cv. Chiifu-401-42</strain>
    </source>
</reference>
<reference evidence="2 3" key="1">
    <citation type="journal article" date="2011" name="Nat. Genet.">
        <title>The genome of the mesopolyploid crop species Brassica rapa.</title>
        <authorList>
            <consortium name="Brassica rapa Genome Sequencing Project Consortium"/>
            <person name="Wang X."/>
            <person name="Wang H."/>
            <person name="Wang J."/>
            <person name="Sun R."/>
            <person name="Wu J."/>
            <person name="Liu S."/>
            <person name="Bai Y."/>
            <person name="Mun J.H."/>
            <person name="Bancroft I."/>
            <person name="Cheng F."/>
            <person name="Huang S."/>
            <person name="Li X."/>
            <person name="Hua W."/>
            <person name="Wang J."/>
            <person name="Wang X."/>
            <person name="Freeling M."/>
            <person name="Pires J.C."/>
            <person name="Paterson A.H."/>
            <person name="Chalhoub B."/>
            <person name="Wang B."/>
            <person name="Hayward A."/>
            <person name="Sharpe A.G."/>
            <person name="Park B.S."/>
            <person name="Weisshaar B."/>
            <person name="Liu B."/>
            <person name="Li B."/>
            <person name="Liu B."/>
            <person name="Tong C."/>
            <person name="Song C."/>
            <person name="Duran C."/>
            <person name="Peng C."/>
            <person name="Geng C."/>
            <person name="Koh C."/>
            <person name="Lin C."/>
            <person name="Edwards D."/>
            <person name="Mu D."/>
            <person name="Shen D."/>
            <person name="Soumpourou E."/>
            <person name="Li F."/>
            <person name="Fraser F."/>
            <person name="Conant G."/>
            <person name="Lassalle G."/>
            <person name="King G.J."/>
            <person name="Bonnema G."/>
            <person name="Tang H."/>
            <person name="Wang H."/>
            <person name="Belcram H."/>
            <person name="Zhou H."/>
            <person name="Hirakawa H."/>
            <person name="Abe H."/>
            <person name="Guo H."/>
            <person name="Wang H."/>
            <person name="Jin H."/>
            <person name="Parkin I.A."/>
            <person name="Batley J."/>
            <person name="Kim J.S."/>
            <person name="Just J."/>
            <person name="Li J."/>
            <person name="Xu J."/>
            <person name="Deng J."/>
            <person name="Kim J.A."/>
            <person name="Li J."/>
            <person name="Yu J."/>
            <person name="Meng J."/>
            <person name="Wang J."/>
            <person name="Min J."/>
            <person name="Poulain J."/>
            <person name="Wang J."/>
            <person name="Hatakeyama K."/>
            <person name="Wu K."/>
            <person name="Wang L."/>
            <person name="Fang L."/>
            <person name="Trick M."/>
            <person name="Links M.G."/>
            <person name="Zhao M."/>
            <person name="Jin M."/>
            <person name="Ramchiary N."/>
            <person name="Drou N."/>
            <person name="Berkman P.J."/>
            <person name="Cai Q."/>
            <person name="Huang Q."/>
            <person name="Li R."/>
            <person name="Tabata S."/>
            <person name="Cheng S."/>
            <person name="Zhang S."/>
            <person name="Zhang S."/>
            <person name="Huang S."/>
            <person name="Sato S."/>
            <person name="Sun S."/>
            <person name="Kwon S.J."/>
            <person name="Choi S.R."/>
            <person name="Lee T.H."/>
            <person name="Fan W."/>
            <person name="Zhao X."/>
            <person name="Tan X."/>
            <person name="Xu X."/>
            <person name="Wang Y."/>
            <person name="Qiu Y."/>
            <person name="Yin Y."/>
            <person name="Li Y."/>
            <person name="Du Y."/>
            <person name="Liao Y."/>
            <person name="Lim Y."/>
            <person name="Narusaka Y."/>
            <person name="Wang Y."/>
            <person name="Wang Z."/>
            <person name="Li Z."/>
            <person name="Wang Z."/>
            <person name="Xiong Z."/>
            <person name="Zhang Z."/>
        </authorList>
    </citation>
    <scope>NUCLEOTIDE SEQUENCE [LARGE SCALE GENOMIC DNA]</scope>
    <source>
        <strain evidence="2 3">cv. Chiifu-401-42</strain>
    </source>
</reference>
<dbReference type="InParanoid" id="M4CPF1"/>
<organism evidence="2 3">
    <name type="scientific">Brassica campestris</name>
    <name type="common">Field mustard</name>
    <dbReference type="NCBI Taxonomy" id="3711"/>
    <lineage>
        <taxon>Eukaryota</taxon>
        <taxon>Viridiplantae</taxon>
        <taxon>Streptophyta</taxon>
        <taxon>Embryophyta</taxon>
        <taxon>Tracheophyta</taxon>
        <taxon>Spermatophyta</taxon>
        <taxon>Magnoliopsida</taxon>
        <taxon>eudicotyledons</taxon>
        <taxon>Gunneridae</taxon>
        <taxon>Pentapetalae</taxon>
        <taxon>rosids</taxon>
        <taxon>malvids</taxon>
        <taxon>Brassicales</taxon>
        <taxon>Brassicaceae</taxon>
        <taxon>Brassiceae</taxon>
        <taxon>Brassica</taxon>
    </lineage>
</organism>
<sequence length="133" mass="15589">MLDLSQPLQSDSVEFGARVERSNEESIFGLSEQSQKQTSGDVCVSSNWRRRKAEEFLWYRRSAPRNNDGKKMWRRDSHGGEVSLTAELAVSRLQNGKKARRRFIRLPIRFNVVRGTFFVFIYMFSYDSLHVHL</sequence>
<reference evidence="2" key="3">
    <citation type="submission" date="2023-03" db="UniProtKB">
        <authorList>
            <consortium name="EnsemblPlants"/>
        </authorList>
    </citation>
    <scope>IDENTIFICATION</scope>
    <source>
        <strain evidence="2">cv. Chiifu-401-42</strain>
    </source>
</reference>
<dbReference type="EnsemblPlants" id="Bra006089.1">
    <property type="protein sequence ID" value="Bra006089.1-P"/>
    <property type="gene ID" value="Bra006089"/>
</dbReference>
<dbReference type="AlphaFoldDB" id="M4CPF1"/>
<dbReference type="Gramene" id="Bra006089.1">
    <property type="protein sequence ID" value="Bra006089.1-P"/>
    <property type="gene ID" value="Bra006089"/>
</dbReference>
<keyword evidence="1" id="KW-0472">Membrane</keyword>
<protein>
    <submittedName>
        <fullName evidence="2">Uncharacterized protein</fullName>
    </submittedName>
</protein>
<name>M4CPF1_BRACM</name>
<dbReference type="HOGENOM" id="CLU_1909616_0_0_1"/>
<feature type="transmembrane region" description="Helical" evidence="1">
    <location>
        <begin position="106"/>
        <end position="125"/>
    </location>
</feature>
<evidence type="ECO:0000313" key="2">
    <source>
        <dbReference type="EnsemblPlants" id="Bra006089.1-P"/>
    </source>
</evidence>
<keyword evidence="3" id="KW-1185">Reference proteome</keyword>